<dbReference type="VEuPathDB" id="FungiDB:BDV34DRAFT_214159"/>
<keyword evidence="1" id="KW-1133">Transmembrane helix</keyword>
<keyword evidence="1" id="KW-0472">Membrane</keyword>
<gene>
    <name evidence="2" type="ORF">BDV34DRAFT_214159</name>
</gene>
<name>A0A5N6DIT0_ASPPA</name>
<keyword evidence="3" id="KW-1185">Reference proteome</keyword>
<evidence type="ECO:0000313" key="3">
    <source>
        <dbReference type="Proteomes" id="UP000326532"/>
    </source>
</evidence>
<keyword evidence="1" id="KW-0812">Transmembrane</keyword>
<evidence type="ECO:0000256" key="1">
    <source>
        <dbReference type="SAM" id="Phobius"/>
    </source>
</evidence>
<dbReference type="OMA" id="WSGSIMI"/>
<protein>
    <submittedName>
        <fullName evidence="2">Uncharacterized protein</fullName>
    </submittedName>
</protein>
<feature type="transmembrane region" description="Helical" evidence="1">
    <location>
        <begin position="212"/>
        <end position="235"/>
    </location>
</feature>
<feature type="transmembrane region" description="Helical" evidence="1">
    <location>
        <begin position="148"/>
        <end position="170"/>
    </location>
</feature>
<feature type="transmembrane region" description="Helical" evidence="1">
    <location>
        <begin position="103"/>
        <end position="128"/>
    </location>
</feature>
<dbReference type="AlphaFoldDB" id="A0A5N6DIT0"/>
<proteinExistence type="predicted"/>
<organism evidence="2 3">
    <name type="scientific">Aspergillus parasiticus</name>
    <dbReference type="NCBI Taxonomy" id="5067"/>
    <lineage>
        <taxon>Eukaryota</taxon>
        <taxon>Fungi</taxon>
        <taxon>Dikarya</taxon>
        <taxon>Ascomycota</taxon>
        <taxon>Pezizomycotina</taxon>
        <taxon>Eurotiomycetes</taxon>
        <taxon>Eurotiomycetidae</taxon>
        <taxon>Eurotiales</taxon>
        <taxon>Aspergillaceae</taxon>
        <taxon>Aspergillus</taxon>
        <taxon>Aspergillus subgen. Circumdati</taxon>
    </lineage>
</organism>
<accession>A0A5N6DIT0</accession>
<sequence length="242" mass="26961">MKHSKGSQIKPLSYGLSDKRRDRIFLMCGPLSWIFYLIFFAAAGFLPPIAPSMSAQDVASHYALHERGIKMGIYLIALIAFLWPLYGVAIHHQLARIPQVSSVVLILQLANSSALGIVFSLIAVFFAAASYRLDRDPGITQLANDLAWFSWGLCSGPLMLQFCAISWAILHDTRSTPLIPRWVAWTSLIFPAWMFFPFAAHCTYSGPFAWDGGVSFWGLWGTSAITFGPVTYYVWKVTGMVN</sequence>
<dbReference type="Proteomes" id="UP000326532">
    <property type="component" value="Unassembled WGS sequence"/>
</dbReference>
<reference evidence="2 3" key="1">
    <citation type="submission" date="2019-04" db="EMBL/GenBank/DDBJ databases">
        <title>Fungal friends and foes A comparative genomics study of 23 Aspergillus species from section Flavi.</title>
        <authorList>
            <consortium name="DOE Joint Genome Institute"/>
            <person name="Kjaerbolling I."/>
            <person name="Vesth T.C."/>
            <person name="Frisvad J.C."/>
            <person name="Nybo J.L."/>
            <person name="Theobald S."/>
            <person name="Kildgaard S."/>
            <person name="Petersen T.I."/>
            <person name="Kuo A."/>
            <person name="Sato A."/>
            <person name="Lyhne E.K."/>
            <person name="Kogle M.E."/>
            <person name="Wiebenga A."/>
            <person name="Kun R.S."/>
            <person name="Lubbers R.J."/>
            <person name="Makela M.R."/>
            <person name="Barry K."/>
            <person name="Chovatia M."/>
            <person name="Clum A."/>
            <person name="Daum C."/>
            <person name="Haridas S."/>
            <person name="He G."/>
            <person name="LaButti K."/>
            <person name="Lipzen A."/>
            <person name="Mondo S."/>
            <person name="Pangilinan J."/>
            <person name="Riley R."/>
            <person name="Salamov A."/>
            <person name="Simmons B.A."/>
            <person name="Magnuson J.K."/>
            <person name="Henrissat B."/>
            <person name="Mortensen U.H."/>
            <person name="Larsen T.O."/>
            <person name="De vries R.P."/>
            <person name="Grigoriev I.V."/>
            <person name="Machida M."/>
            <person name="Baker S.E."/>
            <person name="Andersen M.R."/>
        </authorList>
    </citation>
    <scope>NUCLEOTIDE SEQUENCE [LARGE SCALE GENOMIC DNA]</scope>
    <source>
        <strain evidence="2 3">CBS 117618</strain>
    </source>
</reference>
<feature type="transmembrane region" description="Helical" evidence="1">
    <location>
        <begin position="71"/>
        <end position="91"/>
    </location>
</feature>
<dbReference type="EMBL" id="ML734984">
    <property type="protein sequence ID" value="KAB8204040.1"/>
    <property type="molecule type" value="Genomic_DNA"/>
</dbReference>
<feature type="transmembrane region" description="Helical" evidence="1">
    <location>
        <begin position="24"/>
        <end position="46"/>
    </location>
</feature>
<feature type="transmembrane region" description="Helical" evidence="1">
    <location>
        <begin position="182"/>
        <end position="200"/>
    </location>
</feature>
<evidence type="ECO:0000313" key="2">
    <source>
        <dbReference type="EMBL" id="KAB8204040.1"/>
    </source>
</evidence>